<evidence type="ECO:0000313" key="2">
    <source>
        <dbReference type="EMBL" id="CAB5209051.1"/>
    </source>
</evidence>
<gene>
    <name evidence="2" type="ORF">UFOVP181_298</name>
    <name evidence="1" type="ORF">UFOVP57_341</name>
</gene>
<proteinExistence type="predicted"/>
<reference evidence="2" key="1">
    <citation type="submission" date="2020-05" db="EMBL/GenBank/DDBJ databases">
        <authorList>
            <person name="Chiriac C."/>
            <person name="Salcher M."/>
            <person name="Ghai R."/>
            <person name="Kavagutti S V."/>
        </authorList>
    </citation>
    <scope>NUCLEOTIDE SEQUENCE</scope>
</reference>
<evidence type="ECO:0000313" key="1">
    <source>
        <dbReference type="EMBL" id="CAB4125940.1"/>
    </source>
</evidence>
<sequence length="69" mass="8337">MFHWREEASRVRQGFNVYRPNDKSSAGFILRIGNHILRVRWSKNAKKFFSGYNKVNPTEYDRVFGEWNK</sequence>
<dbReference type="EMBL" id="LR796187">
    <property type="protein sequence ID" value="CAB4125940.1"/>
    <property type="molecule type" value="Genomic_DNA"/>
</dbReference>
<organism evidence="2">
    <name type="scientific">uncultured Caudovirales phage</name>
    <dbReference type="NCBI Taxonomy" id="2100421"/>
    <lineage>
        <taxon>Viruses</taxon>
        <taxon>Duplodnaviria</taxon>
        <taxon>Heunggongvirae</taxon>
        <taxon>Uroviricota</taxon>
        <taxon>Caudoviricetes</taxon>
        <taxon>Peduoviridae</taxon>
        <taxon>Maltschvirus</taxon>
        <taxon>Maltschvirus maltsch</taxon>
    </lineage>
</organism>
<name>A0A6J7WEB1_9CAUD</name>
<dbReference type="EMBL" id="LR798231">
    <property type="protein sequence ID" value="CAB5209051.1"/>
    <property type="molecule type" value="Genomic_DNA"/>
</dbReference>
<protein>
    <submittedName>
        <fullName evidence="2">Uncharacterized protein</fullName>
    </submittedName>
</protein>
<accession>A0A6J7WEB1</accession>